<accession>A0A445B9T5</accession>
<dbReference type="Proteomes" id="UP000289738">
    <property type="component" value="Chromosome A10"/>
</dbReference>
<comment type="caution">
    <text evidence="3">The sequence shown here is derived from an EMBL/GenBank/DDBJ whole genome shotgun (WGS) entry which is preliminary data.</text>
</comment>
<reference evidence="3 4" key="1">
    <citation type="submission" date="2019-01" db="EMBL/GenBank/DDBJ databases">
        <title>Sequencing of cultivated peanut Arachis hypogaea provides insights into genome evolution and oil improvement.</title>
        <authorList>
            <person name="Chen X."/>
        </authorList>
    </citation>
    <scope>NUCLEOTIDE SEQUENCE [LARGE SCALE GENOMIC DNA]</scope>
    <source>
        <strain evidence="4">cv. Fuhuasheng</strain>
        <tissue evidence="3">Leaves</tissue>
    </source>
</reference>
<evidence type="ECO:0000313" key="3">
    <source>
        <dbReference type="EMBL" id="RYR35448.1"/>
    </source>
</evidence>
<evidence type="ECO:0000313" key="4">
    <source>
        <dbReference type="Proteomes" id="UP000289738"/>
    </source>
</evidence>
<keyword evidence="4" id="KW-1185">Reference proteome</keyword>
<evidence type="ECO:0000259" key="2">
    <source>
        <dbReference type="Pfam" id="PF14111"/>
    </source>
</evidence>
<sequence length="103" mass="11544">MRGGGRATPFNPKPEVEVQRIWSKNGNVKVIDLTRDFFLVHFGNEGDYKHALFEGSWQVVDHYLRVPRDPPDAAMGDIVDNSKLTVPSSTQPLPNVLEQNSVV</sequence>
<gene>
    <name evidence="3" type="ORF">Ahy_A10g050593</name>
</gene>
<dbReference type="InterPro" id="IPR025558">
    <property type="entry name" value="DUF4283"/>
</dbReference>
<dbReference type="EMBL" id="SDMP01000010">
    <property type="protein sequence ID" value="RYR35448.1"/>
    <property type="molecule type" value="Genomic_DNA"/>
</dbReference>
<dbReference type="AlphaFoldDB" id="A0A445B9T5"/>
<protein>
    <recommendedName>
        <fullName evidence="2">DUF4283 domain-containing protein</fullName>
    </recommendedName>
</protein>
<evidence type="ECO:0000256" key="1">
    <source>
        <dbReference type="SAM" id="MobiDB-lite"/>
    </source>
</evidence>
<proteinExistence type="predicted"/>
<organism evidence="3 4">
    <name type="scientific">Arachis hypogaea</name>
    <name type="common">Peanut</name>
    <dbReference type="NCBI Taxonomy" id="3818"/>
    <lineage>
        <taxon>Eukaryota</taxon>
        <taxon>Viridiplantae</taxon>
        <taxon>Streptophyta</taxon>
        <taxon>Embryophyta</taxon>
        <taxon>Tracheophyta</taxon>
        <taxon>Spermatophyta</taxon>
        <taxon>Magnoliopsida</taxon>
        <taxon>eudicotyledons</taxon>
        <taxon>Gunneridae</taxon>
        <taxon>Pentapetalae</taxon>
        <taxon>rosids</taxon>
        <taxon>fabids</taxon>
        <taxon>Fabales</taxon>
        <taxon>Fabaceae</taxon>
        <taxon>Papilionoideae</taxon>
        <taxon>50 kb inversion clade</taxon>
        <taxon>dalbergioids sensu lato</taxon>
        <taxon>Dalbergieae</taxon>
        <taxon>Pterocarpus clade</taxon>
        <taxon>Arachis</taxon>
    </lineage>
</organism>
<feature type="region of interest" description="Disordered" evidence="1">
    <location>
        <begin position="84"/>
        <end position="103"/>
    </location>
</feature>
<feature type="domain" description="DUF4283" evidence="2">
    <location>
        <begin position="18"/>
        <end position="66"/>
    </location>
</feature>
<dbReference type="Pfam" id="PF14111">
    <property type="entry name" value="DUF4283"/>
    <property type="match status" value="1"/>
</dbReference>
<name>A0A445B9T5_ARAHY</name>